<evidence type="ECO:0000313" key="2">
    <source>
        <dbReference type="Proteomes" id="UP000183042"/>
    </source>
</evidence>
<evidence type="ECO:0000313" key="1">
    <source>
        <dbReference type="EMBL" id="SDO57271.1"/>
    </source>
</evidence>
<sequence length="135" mass="15418">MFWFILIVVVFLGLLFAWVKEKAKSESHKKYQASLKDLEADPRNAVLRQKTLALGRTYSNLMRDNKGNTVFDEVALMNDINAACAGAPDFTIEKPIVKVSDSVEARLEKLLSLKERKLINDSEYISRRKEILESI</sequence>
<gene>
    <name evidence="1" type="ORF">SAMN05216596_101811</name>
</gene>
<evidence type="ECO:0008006" key="3">
    <source>
        <dbReference type="Google" id="ProtNLM"/>
    </source>
</evidence>
<protein>
    <recommendedName>
        <fullName evidence="3">SHOCT domain-containing protein</fullName>
    </recommendedName>
</protein>
<dbReference type="RefSeq" id="WP_054994090.1">
    <property type="nucleotide sequence ID" value="NZ_FNJH01000001.1"/>
</dbReference>
<reference evidence="1 2" key="1">
    <citation type="submission" date="2016-10" db="EMBL/GenBank/DDBJ databases">
        <authorList>
            <person name="Varghese N."/>
            <person name="Submissions S."/>
        </authorList>
    </citation>
    <scope>NUCLEOTIDE SEQUENCE [LARGE SCALE GENOMIC DNA]</scope>
    <source>
        <strain evidence="1 2">DSM 14939</strain>
    </source>
</reference>
<organism evidence="1 2">
    <name type="scientific">Pseudomonas congelans</name>
    <dbReference type="NCBI Taxonomy" id="200452"/>
    <lineage>
        <taxon>Bacteria</taxon>
        <taxon>Pseudomonadati</taxon>
        <taxon>Pseudomonadota</taxon>
        <taxon>Gammaproteobacteria</taxon>
        <taxon>Pseudomonadales</taxon>
        <taxon>Pseudomonadaceae</taxon>
        <taxon>Pseudomonas</taxon>
    </lineage>
</organism>
<accession>A0A1H0KNC5</accession>
<name>A0A1H0KNC5_9PSED</name>
<dbReference type="Proteomes" id="UP000183042">
    <property type="component" value="Unassembled WGS sequence"/>
</dbReference>
<dbReference type="GeneID" id="65074062"/>
<comment type="caution">
    <text evidence="1">The sequence shown here is derived from an EMBL/GenBank/DDBJ whole genome shotgun (WGS) entry which is preliminary data.</text>
</comment>
<proteinExistence type="predicted"/>
<dbReference type="EMBL" id="FNJH01000001">
    <property type="protein sequence ID" value="SDO57271.1"/>
    <property type="molecule type" value="Genomic_DNA"/>
</dbReference>
<keyword evidence="2" id="KW-1185">Reference proteome</keyword>